<evidence type="ECO:0000313" key="1">
    <source>
        <dbReference type="EMBL" id="EOP67784.1"/>
    </source>
</evidence>
<comment type="caution">
    <text evidence="1">The sequence shown here is derived from an EMBL/GenBank/DDBJ whole genome shotgun (WGS) entry which is preliminary data.</text>
</comment>
<accession>R8QAA4</accession>
<dbReference type="HOGENOM" id="CLU_204385_0_0_9"/>
<dbReference type="PATRIC" id="fig|1053231.3.peg.3724"/>
<dbReference type="AlphaFoldDB" id="R8QAA4"/>
<dbReference type="EMBL" id="AHEZ01000051">
    <property type="protein sequence ID" value="EOP67784.1"/>
    <property type="molecule type" value="Genomic_DNA"/>
</dbReference>
<dbReference type="RefSeq" id="WP_002035299.1">
    <property type="nucleotide sequence ID" value="NZ_KB976799.1"/>
</dbReference>
<name>R8QAA4_BACCE</name>
<sequence>MPLTKENMKRRLRNWKTWVALFSCVGLVLSAFGLTGFEGNLDMIQKAVYLFGIALGIWTDHEEKGEDDK</sequence>
<evidence type="ECO:0000313" key="2">
    <source>
        <dbReference type="Proteomes" id="UP000014019"/>
    </source>
</evidence>
<reference evidence="1 2" key="1">
    <citation type="submission" date="2012-12" db="EMBL/GenBank/DDBJ databases">
        <title>The Genome Sequence of Bacillus cereus VD118.</title>
        <authorList>
            <consortium name="The Broad Institute Genome Sequencing Platform"/>
            <consortium name="The Broad Institute Genome Sequencing Center for Infectious Disease"/>
            <person name="Feldgarden M."/>
            <person name="Van der Auwera G.A."/>
            <person name="Mahillon J."/>
            <person name="Duprez V."/>
            <person name="Timmery S."/>
            <person name="Mattelet C."/>
            <person name="Dierick K."/>
            <person name="Sun M."/>
            <person name="Yu Z."/>
            <person name="Zhu L."/>
            <person name="Hu X."/>
            <person name="Shank E.B."/>
            <person name="Swiecicka I."/>
            <person name="Hansen B.M."/>
            <person name="Andrup L."/>
            <person name="Walker B."/>
            <person name="Young S.K."/>
            <person name="Zeng Q."/>
            <person name="Gargeya S."/>
            <person name="Fitzgerald M."/>
            <person name="Haas B."/>
            <person name="Abouelleil A."/>
            <person name="Alvarado L."/>
            <person name="Arachchi H.M."/>
            <person name="Berlin A.M."/>
            <person name="Chapman S.B."/>
            <person name="Dewar J."/>
            <person name="Goldberg J."/>
            <person name="Griggs A."/>
            <person name="Gujja S."/>
            <person name="Hansen M."/>
            <person name="Howarth C."/>
            <person name="Imamovic A."/>
            <person name="Larimer J."/>
            <person name="McCowan C."/>
            <person name="Murphy C."/>
            <person name="Neiman D."/>
            <person name="Pearson M."/>
            <person name="Priest M."/>
            <person name="Roberts A."/>
            <person name="Saif S."/>
            <person name="Shea T."/>
            <person name="Sisk P."/>
            <person name="Sykes S."/>
            <person name="Wortman J."/>
            <person name="Nusbaum C."/>
            <person name="Birren B."/>
        </authorList>
    </citation>
    <scope>NUCLEOTIDE SEQUENCE [LARGE SCALE GENOMIC DNA]</scope>
    <source>
        <strain evidence="1 2">VD118</strain>
    </source>
</reference>
<dbReference type="Proteomes" id="UP000014019">
    <property type="component" value="Unassembled WGS sequence"/>
</dbReference>
<gene>
    <name evidence="1" type="ORF">IIQ_05322</name>
</gene>
<organism evidence="1 2">
    <name type="scientific">Bacillus cereus VD118</name>
    <dbReference type="NCBI Taxonomy" id="1053231"/>
    <lineage>
        <taxon>Bacteria</taxon>
        <taxon>Bacillati</taxon>
        <taxon>Bacillota</taxon>
        <taxon>Bacilli</taxon>
        <taxon>Bacillales</taxon>
        <taxon>Bacillaceae</taxon>
        <taxon>Bacillus</taxon>
        <taxon>Bacillus cereus group</taxon>
    </lineage>
</organism>
<protein>
    <recommendedName>
        <fullName evidence="3">Phage protein</fullName>
    </recommendedName>
</protein>
<evidence type="ECO:0008006" key="3">
    <source>
        <dbReference type="Google" id="ProtNLM"/>
    </source>
</evidence>
<proteinExistence type="predicted"/>